<dbReference type="GO" id="GO:0005634">
    <property type="term" value="C:nucleus"/>
    <property type="evidence" value="ECO:0007669"/>
    <property type="project" value="TreeGrafter"/>
</dbReference>
<reference evidence="14" key="1">
    <citation type="submission" date="2017-02" db="UniProtKB">
        <authorList>
            <consortium name="WormBaseParasite"/>
        </authorList>
    </citation>
    <scope>IDENTIFICATION</scope>
</reference>
<dbReference type="FunFam" id="3.30.200.20:FF:000007">
    <property type="entry name" value="Cyclin-dependent kinase 14, putative"/>
    <property type="match status" value="1"/>
</dbReference>
<dbReference type="InterPro" id="IPR011009">
    <property type="entry name" value="Kinase-like_dom_sf"/>
</dbReference>
<dbReference type="GO" id="GO:0005737">
    <property type="term" value="C:cytoplasm"/>
    <property type="evidence" value="ECO:0007669"/>
    <property type="project" value="TreeGrafter"/>
</dbReference>
<keyword evidence="5 10" id="KW-0547">Nucleotide-binding</keyword>
<evidence type="ECO:0000313" key="12">
    <source>
        <dbReference type="EMBL" id="VDN92287.1"/>
    </source>
</evidence>
<evidence type="ECO:0000256" key="5">
    <source>
        <dbReference type="ARBA" id="ARBA00022741"/>
    </source>
</evidence>
<evidence type="ECO:0000256" key="4">
    <source>
        <dbReference type="ARBA" id="ARBA00022679"/>
    </source>
</evidence>
<dbReference type="WBParaSite" id="BPAG_0001113901-mRNA-1">
    <property type="protein sequence ID" value="BPAG_0001113901-mRNA-1"/>
    <property type="gene ID" value="BPAG_0001113901"/>
</dbReference>
<dbReference type="GO" id="GO:0005524">
    <property type="term" value="F:ATP binding"/>
    <property type="evidence" value="ECO:0007669"/>
    <property type="project" value="UniProtKB-UniRule"/>
</dbReference>
<dbReference type="PROSITE" id="PS00108">
    <property type="entry name" value="PROTEIN_KINASE_ST"/>
    <property type="match status" value="1"/>
</dbReference>
<dbReference type="SUPFAM" id="SSF56112">
    <property type="entry name" value="Protein kinase-like (PK-like)"/>
    <property type="match status" value="1"/>
</dbReference>
<dbReference type="EMBL" id="UZAD01013213">
    <property type="protein sequence ID" value="VDN92287.1"/>
    <property type="molecule type" value="Genomic_DNA"/>
</dbReference>
<dbReference type="PANTHER" id="PTHR24056">
    <property type="entry name" value="CELL DIVISION PROTEIN KINASE"/>
    <property type="match status" value="1"/>
</dbReference>
<evidence type="ECO:0000256" key="10">
    <source>
        <dbReference type="PROSITE-ProRule" id="PRU10141"/>
    </source>
</evidence>
<dbReference type="PANTHER" id="PTHR24056:SF246">
    <property type="entry name" value="ECDYSONE-INDUCED PROTEIN 63E, ISOFORM N"/>
    <property type="match status" value="1"/>
</dbReference>
<dbReference type="AlphaFoldDB" id="A0A0N4TR80"/>
<comment type="catalytic activity">
    <reaction evidence="9">
        <text>L-seryl-[protein] + ATP = O-phospho-L-seryl-[protein] + ADP + H(+)</text>
        <dbReference type="Rhea" id="RHEA:17989"/>
        <dbReference type="Rhea" id="RHEA-COMP:9863"/>
        <dbReference type="Rhea" id="RHEA-COMP:11604"/>
        <dbReference type="ChEBI" id="CHEBI:15378"/>
        <dbReference type="ChEBI" id="CHEBI:29999"/>
        <dbReference type="ChEBI" id="CHEBI:30616"/>
        <dbReference type="ChEBI" id="CHEBI:83421"/>
        <dbReference type="ChEBI" id="CHEBI:456216"/>
        <dbReference type="EC" id="2.7.11.22"/>
    </reaction>
</comment>
<evidence type="ECO:0000256" key="6">
    <source>
        <dbReference type="ARBA" id="ARBA00022777"/>
    </source>
</evidence>
<dbReference type="EC" id="2.7.11.22" evidence="2"/>
<dbReference type="InterPro" id="IPR000719">
    <property type="entry name" value="Prot_kinase_dom"/>
</dbReference>
<accession>A0A0N4TR80</accession>
<keyword evidence="13" id="KW-1185">Reference proteome</keyword>
<dbReference type="Gene3D" id="1.10.510.10">
    <property type="entry name" value="Transferase(Phosphotransferase) domain 1"/>
    <property type="match status" value="1"/>
</dbReference>
<organism evidence="14">
    <name type="scientific">Brugia pahangi</name>
    <name type="common">Filarial nematode worm</name>
    <dbReference type="NCBI Taxonomy" id="6280"/>
    <lineage>
        <taxon>Eukaryota</taxon>
        <taxon>Metazoa</taxon>
        <taxon>Ecdysozoa</taxon>
        <taxon>Nematoda</taxon>
        <taxon>Chromadorea</taxon>
        <taxon>Rhabditida</taxon>
        <taxon>Spirurina</taxon>
        <taxon>Spiruromorpha</taxon>
        <taxon>Filarioidea</taxon>
        <taxon>Onchocercidae</taxon>
        <taxon>Brugia</taxon>
    </lineage>
</organism>
<dbReference type="Pfam" id="PF00069">
    <property type="entry name" value="Pkinase"/>
    <property type="match status" value="1"/>
</dbReference>
<reference evidence="12 13" key="2">
    <citation type="submission" date="2018-11" db="EMBL/GenBank/DDBJ databases">
        <authorList>
            <consortium name="Pathogen Informatics"/>
        </authorList>
    </citation>
    <scope>NUCLEOTIDE SEQUENCE [LARGE SCALE GENOMIC DNA]</scope>
</reference>
<sequence length="577" mass="66387">MKKLKRRINSVFRGSDMASSSPVRNWRLSDSMSELAERLAADGVIIEECDIPPVIIPKVPFPVFCMKQNRLPVPVSRHFRSDYPKNLKAYSPTEHQYSMFPKQPCLVIRTFRILYYSGYFFLSRKRHSAKDGKFFFTLYTHKLRVFTAVDETKALGSDGESIEVSPCSSDQCASQSDRHVISVKMRQKSARRWNEQDIQKRLSLPADLRLPLSVIEKLNRTPTLDQPLTRKNRRASLSEIGFGKLETYEKLEKLGEGTYATVYKGRSRLTEKFVALKEIRLELEEGAPCTAIREVSILRDLRHANIVTLHDIIHTERILTLVFEYVDRDLKQYLDDCQDVISMKNVRLFLVQLLRGLNYCHQRRVLHRDLKPQNLLINEKGELKLADFGLARAKSIPTKTYSNEVVTLWYRPPDVLLGSTDYSTHIDMWGVGCILFEMISGHALFPGSAVEEQLLLIFHMLGTPSSTSYPQMCNSTTFRLCRFPHYRPNVLQNACSRIDQHANDLLHRLLQYEGRKRLSAADALQHSFLQCLPRAVFELSDCESVMSVPGVRLVKDSVLSDRTSRNNRSSRRQSLLL</sequence>
<dbReference type="GO" id="GO:0004693">
    <property type="term" value="F:cyclin-dependent protein serine/threonine kinase activity"/>
    <property type="evidence" value="ECO:0007669"/>
    <property type="project" value="UniProtKB-EC"/>
</dbReference>
<dbReference type="FunFam" id="1.10.510.10:FF:000611">
    <property type="entry name" value="CMGC family protein kinase"/>
    <property type="match status" value="1"/>
</dbReference>
<comment type="similarity">
    <text evidence="1">Belongs to the protein kinase superfamily. CMGC Ser/Thr protein kinase family. CDC2/CDKX subfamily.</text>
</comment>
<keyword evidence="7 10" id="KW-0067">ATP-binding</keyword>
<evidence type="ECO:0000256" key="9">
    <source>
        <dbReference type="ARBA" id="ARBA00048367"/>
    </source>
</evidence>
<evidence type="ECO:0000256" key="7">
    <source>
        <dbReference type="ARBA" id="ARBA00022840"/>
    </source>
</evidence>
<evidence type="ECO:0000259" key="11">
    <source>
        <dbReference type="PROSITE" id="PS50011"/>
    </source>
</evidence>
<keyword evidence="6" id="KW-0418">Kinase</keyword>
<evidence type="ECO:0000256" key="1">
    <source>
        <dbReference type="ARBA" id="ARBA00006485"/>
    </source>
</evidence>
<comment type="catalytic activity">
    <reaction evidence="8">
        <text>L-threonyl-[protein] + ATP = O-phospho-L-threonyl-[protein] + ADP + H(+)</text>
        <dbReference type="Rhea" id="RHEA:46608"/>
        <dbReference type="Rhea" id="RHEA-COMP:11060"/>
        <dbReference type="Rhea" id="RHEA-COMP:11605"/>
        <dbReference type="ChEBI" id="CHEBI:15378"/>
        <dbReference type="ChEBI" id="CHEBI:30013"/>
        <dbReference type="ChEBI" id="CHEBI:30616"/>
        <dbReference type="ChEBI" id="CHEBI:61977"/>
        <dbReference type="ChEBI" id="CHEBI:456216"/>
        <dbReference type="EC" id="2.7.11.22"/>
    </reaction>
</comment>
<dbReference type="STRING" id="6280.A0A0N4TR80"/>
<dbReference type="SMART" id="SM00220">
    <property type="entry name" value="S_TKc"/>
    <property type="match status" value="1"/>
</dbReference>
<evidence type="ECO:0000313" key="13">
    <source>
        <dbReference type="Proteomes" id="UP000278627"/>
    </source>
</evidence>
<feature type="domain" description="Protein kinase" evidence="11">
    <location>
        <begin position="248"/>
        <end position="529"/>
    </location>
</feature>
<keyword evidence="4" id="KW-0808">Transferase</keyword>
<keyword evidence="3" id="KW-0723">Serine/threonine-protein kinase</keyword>
<feature type="binding site" evidence="10">
    <location>
        <position position="277"/>
    </location>
    <ligand>
        <name>ATP</name>
        <dbReference type="ChEBI" id="CHEBI:30616"/>
    </ligand>
</feature>
<dbReference type="InterPro" id="IPR050108">
    <property type="entry name" value="CDK"/>
</dbReference>
<dbReference type="InterPro" id="IPR008271">
    <property type="entry name" value="Ser/Thr_kinase_AS"/>
</dbReference>
<dbReference type="PROSITE" id="PS50011">
    <property type="entry name" value="PROTEIN_KINASE_DOM"/>
    <property type="match status" value="1"/>
</dbReference>
<evidence type="ECO:0000256" key="2">
    <source>
        <dbReference type="ARBA" id="ARBA00012425"/>
    </source>
</evidence>
<name>A0A0N4TR80_BRUPA</name>
<proteinExistence type="inferred from homology"/>
<protein>
    <recommendedName>
        <fullName evidence="2">cyclin-dependent kinase</fullName>
        <ecNumber evidence="2">2.7.11.22</ecNumber>
    </recommendedName>
</protein>
<evidence type="ECO:0000256" key="8">
    <source>
        <dbReference type="ARBA" id="ARBA00047811"/>
    </source>
</evidence>
<evidence type="ECO:0000313" key="14">
    <source>
        <dbReference type="WBParaSite" id="BPAG_0001113901-mRNA-1"/>
    </source>
</evidence>
<dbReference type="Gene3D" id="3.30.200.20">
    <property type="entry name" value="Phosphorylase Kinase, domain 1"/>
    <property type="match status" value="1"/>
</dbReference>
<dbReference type="InterPro" id="IPR017441">
    <property type="entry name" value="Protein_kinase_ATP_BS"/>
</dbReference>
<gene>
    <name evidence="12" type="ORF">BPAG_LOCUS11101</name>
</gene>
<evidence type="ECO:0000256" key="3">
    <source>
        <dbReference type="ARBA" id="ARBA00022527"/>
    </source>
</evidence>
<dbReference type="PROSITE" id="PS00107">
    <property type="entry name" value="PROTEIN_KINASE_ATP"/>
    <property type="match status" value="1"/>
</dbReference>
<dbReference type="Proteomes" id="UP000278627">
    <property type="component" value="Unassembled WGS sequence"/>
</dbReference>